<protein>
    <submittedName>
        <fullName evidence="2">Uncharacterized protein</fullName>
    </submittedName>
</protein>
<comment type="caution">
    <text evidence="2">The sequence shown here is derived from an EMBL/GenBank/DDBJ whole genome shotgun (WGS) entry which is preliminary data.</text>
</comment>
<feature type="compositionally biased region" description="Basic and acidic residues" evidence="1">
    <location>
        <begin position="61"/>
        <end position="70"/>
    </location>
</feature>
<feature type="compositionally biased region" description="Basic and acidic residues" evidence="1">
    <location>
        <begin position="154"/>
        <end position="170"/>
    </location>
</feature>
<keyword evidence="3" id="KW-1185">Reference proteome</keyword>
<evidence type="ECO:0000313" key="3">
    <source>
        <dbReference type="Proteomes" id="UP001305779"/>
    </source>
</evidence>
<organism evidence="2 3">
    <name type="scientific">Zasmidium cellare</name>
    <name type="common">Wine cellar mold</name>
    <name type="synonym">Racodium cellare</name>
    <dbReference type="NCBI Taxonomy" id="395010"/>
    <lineage>
        <taxon>Eukaryota</taxon>
        <taxon>Fungi</taxon>
        <taxon>Dikarya</taxon>
        <taxon>Ascomycota</taxon>
        <taxon>Pezizomycotina</taxon>
        <taxon>Dothideomycetes</taxon>
        <taxon>Dothideomycetidae</taxon>
        <taxon>Mycosphaerellales</taxon>
        <taxon>Mycosphaerellaceae</taxon>
        <taxon>Zasmidium</taxon>
    </lineage>
</organism>
<feature type="region of interest" description="Disordered" evidence="1">
    <location>
        <begin position="350"/>
        <end position="382"/>
    </location>
</feature>
<feature type="compositionally biased region" description="Polar residues" evidence="1">
    <location>
        <begin position="1"/>
        <end position="17"/>
    </location>
</feature>
<dbReference type="EMBL" id="JAXOVC010000006">
    <property type="protein sequence ID" value="KAK4500192.1"/>
    <property type="molecule type" value="Genomic_DNA"/>
</dbReference>
<feature type="compositionally biased region" description="Basic and acidic residues" evidence="1">
    <location>
        <begin position="319"/>
        <end position="335"/>
    </location>
</feature>
<evidence type="ECO:0000313" key="2">
    <source>
        <dbReference type="EMBL" id="KAK4500192.1"/>
    </source>
</evidence>
<feature type="region of interest" description="Disordered" evidence="1">
    <location>
        <begin position="1"/>
        <end position="170"/>
    </location>
</feature>
<feature type="compositionally biased region" description="Basic and acidic residues" evidence="1">
    <location>
        <begin position="105"/>
        <end position="114"/>
    </location>
</feature>
<proteinExistence type="predicted"/>
<sequence length="382" mass="41718">MFATRNNENAIYEQQQAAAAKPLNHGVKGLAPKTPANKPPKTPFGKGKNDENAALLFGKDGGAKEGKAERNAFVTPANPRTRAPLGNKTTNAKAFKTPAPLLVPEKPKDSDRPSSTKPTSPRLRRSKIKVHETAENVLAQDPEEREIEYMPPREVPKEENYDDICPRDRDYSMFQGKNLTRGWLSEYLPKKEENGEDDELSDFAEKYQKAVEREKKELAAKKRPLSSKGANTSGLKAASTTIKAQHAASALSNRTSKPSVPKFGAPSASTKARQPTTSSTATKKPIFDKGNPRFTAAKAASNSTIGYSKGRVVSAHRRPLSDIHSKPEPAEEKTTFDQLLSLGSMEIADEDADLGVTSSNKGLDDLVEDEPEVFQLDPPQEI</sequence>
<feature type="region of interest" description="Disordered" evidence="1">
    <location>
        <begin position="314"/>
        <end position="335"/>
    </location>
</feature>
<accession>A0ABR0EFA7</accession>
<feature type="compositionally biased region" description="Polar residues" evidence="1">
    <location>
        <begin position="267"/>
        <end position="282"/>
    </location>
</feature>
<gene>
    <name evidence="2" type="ORF">PRZ48_008378</name>
</gene>
<feature type="region of interest" description="Disordered" evidence="1">
    <location>
        <begin position="215"/>
        <end position="298"/>
    </location>
</feature>
<feature type="compositionally biased region" description="Polar residues" evidence="1">
    <location>
        <begin position="228"/>
        <end position="243"/>
    </location>
</feature>
<evidence type="ECO:0000256" key="1">
    <source>
        <dbReference type="SAM" id="MobiDB-lite"/>
    </source>
</evidence>
<reference evidence="2 3" key="1">
    <citation type="journal article" date="2023" name="G3 (Bethesda)">
        <title>A chromosome-level genome assembly of Zasmidium syzygii isolated from banana leaves.</title>
        <authorList>
            <person name="van Westerhoven A.C."/>
            <person name="Mehrabi R."/>
            <person name="Talebi R."/>
            <person name="Steentjes M.B.F."/>
            <person name="Corcolon B."/>
            <person name="Chong P.A."/>
            <person name="Kema G.H.J."/>
            <person name="Seidl M.F."/>
        </authorList>
    </citation>
    <scope>NUCLEOTIDE SEQUENCE [LARGE SCALE GENOMIC DNA]</scope>
    <source>
        <strain evidence="2 3">P124</strain>
    </source>
</reference>
<name>A0ABR0EFA7_ZASCE</name>
<dbReference type="Proteomes" id="UP001305779">
    <property type="component" value="Unassembled WGS sequence"/>
</dbReference>